<organism evidence="5 6">
    <name type="scientific">Teratosphaeria nubilosa</name>
    <dbReference type="NCBI Taxonomy" id="161662"/>
    <lineage>
        <taxon>Eukaryota</taxon>
        <taxon>Fungi</taxon>
        <taxon>Dikarya</taxon>
        <taxon>Ascomycota</taxon>
        <taxon>Pezizomycotina</taxon>
        <taxon>Dothideomycetes</taxon>
        <taxon>Dothideomycetidae</taxon>
        <taxon>Mycosphaerellales</taxon>
        <taxon>Teratosphaeriaceae</taxon>
        <taxon>Teratosphaeria</taxon>
    </lineage>
</organism>
<accession>A0A6G1LPH2</accession>
<evidence type="ECO:0000256" key="3">
    <source>
        <dbReference type="ARBA" id="ARBA00023274"/>
    </source>
</evidence>
<feature type="region of interest" description="Disordered" evidence="4">
    <location>
        <begin position="67"/>
        <end position="209"/>
    </location>
</feature>
<comment type="similarity">
    <text evidence="1">Belongs to the bacterial ribosomal protein bS21 family.</text>
</comment>
<feature type="region of interest" description="Disordered" evidence="4">
    <location>
        <begin position="1"/>
        <end position="36"/>
    </location>
</feature>
<protein>
    <recommendedName>
        <fullName evidence="7">Ribosomal protein S21</fullName>
    </recommendedName>
</protein>
<proteinExistence type="inferred from homology"/>
<evidence type="ECO:0008006" key="7">
    <source>
        <dbReference type="Google" id="ProtNLM"/>
    </source>
</evidence>
<feature type="compositionally biased region" description="Basic and acidic residues" evidence="4">
    <location>
        <begin position="88"/>
        <end position="97"/>
    </location>
</feature>
<sequence>MDAGKCLKRSTSAASLKKLADDPIHPPSTTPRPTMASTLEKPLLLPFLAPSIFRQPQITRRAAAITTHCTRPPPWPSRPFSTTISSRQEQEPQRPQHDQSTTTDDLSPLLDDTLDYSKGVPTAPTGRTSHFQSAAAQHYNPPSRGASDALANKYTPRPGNSVNDLLVSMKSPSRTPTKGPIMDILDLSPMLDPTGRNKTPSKRTSAIPSVPEKSLPMKLNASAGRIVRVDEQRGVDPARAFRTLEVACARNNVRRDSARQRYHERPGLKRKRLRIERWRKRFQEGFKGVVSSVMRMKRQGW</sequence>
<feature type="compositionally biased region" description="Polar residues" evidence="4">
    <location>
        <begin position="196"/>
        <end position="207"/>
    </location>
</feature>
<dbReference type="EMBL" id="ML995808">
    <property type="protein sequence ID" value="KAF2774338.1"/>
    <property type="molecule type" value="Genomic_DNA"/>
</dbReference>
<dbReference type="InterPro" id="IPR052837">
    <property type="entry name" value="Mitoribosomal_bS21"/>
</dbReference>
<dbReference type="AlphaFoldDB" id="A0A6G1LPH2"/>
<dbReference type="GO" id="GO:0070124">
    <property type="term" value="P:mitochondrial translational initiation"/>
    <property type="evidence" value="ECO:0007669"/>
    <property type="project" value="TreeGrafter"/>
</dbReference>
<keyword evidence="6" id="KW-1185">Reference proteome</keyword>
<dbReference type="PANTHER" id="PTHR41237:SF1">
    <property type="entry name" value="SMALL RIBOSOMAL SUBUNIT PROTEIN BS21M"/>
    <property type="match status" value="1"/>
</dbReference>
<dbReference type="GO" id="GO:0003735">
    <property type="term" value="F:structural constituent of ribosome"/>
    <property type="evidence" value="ECO:0007669"/>
    <property type="project" value="InterPro"/>
</dbReference>
<keyword evidence="2" id="KW-0689">Ribosomal protein</keyword>
<gene>
    <name evidence="5" type="ORF">EJ03DRAFT_322925</name>
</gene>
<evidence type="ECO:0000256" key="2">
    <source>
        <dbReference type="ARBA" id="ARBA00022980"/>
    </source>
</evidence>
<evidence type="ECO:0000256" key="4">
    <source>
        <dbReference type="SAM" id="MobiDB-lite"/>
    </source>
</evidence>
<keyword evidence="3" id="KW-0687">Ribonucleoprotein</keyword>
<evidence type="ECO:0000313" key="6">
    <source>
        <dbReference type="Proteomes" id="UP000799436"/>
    </source>
</evidence>
<feature type="compositionally biased region" description="Low complexity" evidence="4">
    <location>
        <begin position="98"/>
        <end position="111"/>
    </location>
</feature>
<evidence type="ECO:0000256" key="1">
    <source>
        <dbReference type="ARBA" id="ARBA00006640"/>
    </source>
</evidence>
<name>A0A6G1LPH2_9PEZI</name>
<dbReference type="OrthoDB" id="2501249at2759"/>
<evidence type="ECO:0000313" key="5">
    <source>
        <dbReference type="EMBL" id="KAF2774338.1"/>
    </source>
</evidence>
<dbReference type="PANTHER" id="PTHR41237">
    <property type="entry name" value="37S RIBOSOMAL PROTEIN MRP21, MITOCHONDRIAL"/>
    <property type="match status" value="1"/>
</dbReference>
<dbReference type="InterPro" id="IPR001911">
    <property type="entry name" value="Ribosomal_bS21"/>
</dbReference>
<dbReference type="Proteomes" id="UP000799436">
    <property type="component" value="Unassembled WGS sequence"/>
</dbReference>
<reference evidence="5" key="1">
    <citation type="journal article" date="2020" name="Stud. Mycol.">
        <title>101 Dothideomycetes genomes: a test case for predicting lifestyles and emergence of pathogens.</title>
        <authorList>
            <person name="Haridas S."/>
            <person name="Albert R."/>
            <person name="Binder M."/>
            <person name="Bloem J."/>
            <person name="Labutti K."/>
            <person name="Salamov A."/>
            <person name="Andreopoulos B."/>
            <person name="Baker S."/>
            <person name="Barry K."/>
            <person name="Bills G."/>
            <person name="Bluhm B."/>
            <person name="Cannon C."/>
            <person name="Castanera R."/>
            <person name="Culley D."/>
            <person name="Daum C."/>
            <person name="Ezra D."/>
            <person name="Gonzalez J."/>
            <person name="Henrissat B."/>
            <person name="Kuo A."/>
            <person name="Liang C."/>
            <person name="Lipzen A."/>
            <person name="Lutzoni F."/>
            <person name="Magnuson J."/>
            <person name="Mondo S."/>
            <person name="Nolan M."/>
            <person name="Ohm R."/>
            <person name="Pangilinan J."/>
            <person name="Park H.-J."/>
            <person name="Ramirez L."/>
            <person name="Alfaro M."/>
            <person name="Sun H."/>
            <person name="Tritt A."/>
            <person name="Yoshinaga Y."/>
            <person name="Zwiers L.-H."/>
            <person name="Turgeon B."/>
            <person name="Goodwin S."/>
            <person name="Spatafora J."/>
            <person name="Crous P."/>
            <person name="Grigoriev I."/>
        </authorList>
    </citation>
    <scope>NUCLEOTIDE SEQUENCE</scope>
    <source>
        <strain evidence="5">CBS 116005</strain>
    </source>
</reference>
<dbReference type="GO" id="GO:0005763">
    <property type="term" value="C:mitochondrial small ribosomal subunit"/>
    <property type="evidence" value="ECO:0007669"/>
    <property type="project" value="TreeGrafter"/>
</dbReference>
<feature type="compositionally biased region" description="Polar residues" evidence="4">
    <location>
        <begin position="125"/>
        <end position="135"/>
    </location>
</feature>
<dbReference type="Pfam" id="PF01165">
    <property type="entry name" value="Ribosomal_S21"/>
    <property type="match status" value="1"/>
</dbReference>